<dbReference type="Pfam" id="PF16575">
    <property type="entry name" value="CLP1_P"/>
    <property type="match status" value="1"/>
</dbReference>
<keyword evidence="6" id="KW-0418">Kinase</keyword>
<reference evidence="14" key="2">
    <citation type="submission" date="2025-09" db="UniProtKB">
        <authorList>
            <consortium name="Ensembl"/>
        </authorList>
    </citation>
    <scope>IDENTIFICATION</scope>
</reference>
<keyword evidence="7" id="KW-0067">ATP-binding</keyword>
<keyword evidence="8" id="KW-0539">Nucleus</keyword>
<dbReference type="InterPro" id="IPR032319">
    <property type="entry name" value="CLP1_P"/>
</dbReference>
<protein>
    <recommendedName>
        <fullName evidence="9">Polynucleotide 5'-hydroxyl-kinase NOL9</fullName>
    </recommendedName>
</protein>
<evidence type="ECO:0000259" key="11">
    <source>
        <dbReference type="Pfam" id="PF16575"/>
    </source>
</evidence>
<feature type="domain" description="NOL9 C-terminal" evidence="13">
    <location>
        <begin position="537"/>
        <end position="638"/>
    </location>
</feature>
<dbReference type="GO" id="GO:0005524">
    <property type="term" value="F:ATP binding"/>
    <property type="evidence" value="ECO:0007669"/>
    <property type="project" value="UniProtKB-KW"/>
</dbReference>
<keyword evidence="5" id="KW-0547">Nucleotide-binding</keyword>
<evidence type="ECO:0000256" key="9">
    <source>
        <dbReference type="ARBA" id="ARBA00071212"/>
    </source>
</evidence>
<dbReference type="SUPFAM" id="SSF52540">
    <property type="entry name" value="P-loop containing nucleoside triphosphate hydrolases"/>
    <property type="match status" value="1"/>
</dbReference>
<dbReference type="AlphaFoldDB" id="A0A8C5MJD4"/>
<name>A0A8C5MJD4_9ANUR</name>
<dbReference type="PANTHER" id="PTHR12755:SF3">
    <property type="entry name" value="POLYNUCLEOTIDE 5'-HYDROXYL-KINASE NOL9"/>
    <property type="match status" value="1"/>
</dbReference>
<dbReference type="GO" id="GO:0005730">
    <property type="term" value="C:nucleolus"/>
    <property type="evidence" value="ECO:0007669"/>
    <property type="project" value="UniProtKB-SubCell"/>
</dbReference>
<evidence type="ECO:0000256" key="5">
    <source>
        <dbReference type="ARBA" id="ARBA00022741"/>
    </source>
</evidence>
<evidence type="ECO:0000256" key="8">
    <source>
        <dbReference type="ARBA" id="ARBA00023242"/>
    </source>
</evidence>
<evidence type="ECO:0000259" key="12">
    <source>
        <dbReference type="Pfam" id="PF24419"/>
    </source>
</evidence>
<evidence type="ECO:0000259" key="13">
    <source>
        <dbReference type="Pfam" id="PF25467"/>
    </source>
</evidence>
<evidence type="ECO:0000256" key="3">
    <source>
        <dbReference type="ARBA" id="ARBA00022552"/>
    </source>
</evidence>
<dbReference type="Pfam" id="PF24419">
    <property type="entry name" value="Cupin_NOL9"/>
    <property type="match status" value="1"/>
</dbReference>
<proteinExistence type="inferred from homology"/>
<organism evidence="14 15">
    <name type="scientific">Leptobrachium leishanense</name>
    <name type="common">Leishan spiny toad</name>
    <dbReference type="NCBI Taxonomy" id="445787"/>
    <lineage>
        <taxon>Eukaryota</taxon>
        <taxon>Metazoa</taxon>
        <taxon>Chordata</taxon>
        <taxon>Craniata</taxon>
        <taxon>Vertebrata</taxon>
        <taxon>Euteleostomi</taxon>
        <taxon>Amphibia</taxon>
        <taxon>Batrachia</taxon>
        <taxon>Anura</taxon>
        <taxon>Pelobatoidea</taxon>
        <taxon>Megophryidae</taxon>
        <taxon>Leptobrachium</taxon>
    </lineage>
</organism>
<evidence type="ECO:0000313" key="15">
    <source>
        <dbReference type="Proteomes" id="UP000694569"/>
    </source>
</evidence>
<feature type="region of interest" description="Disordered" evidence="10">
    <location>
        <begin position="55"/>
        <end position="77"/>
    </location>
</feature>
<feature type="domain" description="Clp1 P-loop" evidence="11">
    <location>
        <begin position="299"/>
        <end position="464"/>
    </location>
</feature>
<feature type="domain" description="NOL9 N-terminal" evidence="12">
    <location>
        <begin position="110"/>
        <end position="256"/>
    </location>
</feature>
<comment type="similarity">
    <text evidence="2">Belongs to the Clp1 family. NOL9/GRC3 subfamily.</text>
</comment>
<accession>A0A8C5MJD4</accession>
<dbReference type="OrthoDB" id="2405412at2759"/>
<dbReference type="GeneTree" id="ENSGT00940000153668"/>
<dbReference type="InterPro" id="IPR057573">
    <property type="entry name" value="NOL9_N"/>
</dbReference>
<evidence type="ECO:0000256" key="10">
    <source>
        <dbReference type="SAM" id="MobiDB-lite"/>
    </source>
</evidence>
<keyword evidence="3" id="KW-0698">rRNA processing</keyword>
<dbReference type="Ensembl" id="ENSLLET00000014643.1">
    <property type="protein sequence ID" value="ENSLLEP00000014090.1"/>
    <property type="gene ID" value="ENSLLEG00000008930.1"/>
</dbReference>
<dbReference type="InterPro" id="IPR027417">
    <property type="entry name" value="P-loop_NTPase"/>
</dbReference>
<dbReference type="GO" id="GO:0000448">
    <property type="term" value="P:cleavage in ITS2 between 5.8S rRNA and LSU-rRNA of tricistronic rRNA transcript (SSU-rRNA, 5.8S rRNA, LSU-rRNA)"/>
    <property type="evidence" value="ECO:0007669"/>
    <property type="project" value="TreeGrafter"/>
</dbReference>
<evidence type="ECO:0000256" key="7">
    <source>
        <dbReference type="ARBA" id="ARBA00022840"/>
    </source>
</evidence>
<dbReference type="Pfam" id="PF25467">
    <property type="entry name" value="NOL9_C"/>
    <property type="match status" value="1"/>
</dbReference>
<dbReference type="PANTHER" id="PTHR12755">
    <property type="entry name" value="CLEAVAGE/POLYADENYLATION FACTOR IA SUBUNIT CLP1P"/>
    <property type="match status" value="1"/>
</dbReference>
<dbReference type="GO" id="GO:0051731">
    <property type="term" value="F:polynucleotide 5'-hydroxyl-kinase activity"/>
    <property type="evidence" value="ECO:0007669"/>
    <property type="project" value="InterPro"/>
</dbReference>
<evidence type="ECO:0000313" key="14">
    <source>
        <dbReference type="Ensembl" id="ENSLLEP00000014090.1"/>
    </source>
</evidence>
<dbReference type="Gene3D" id="3.40.50.300">
    <property type="entry name" value="P-loop containing nucleotide triphosphate hydrolases"/>
    <property type="match status" value="1"/>
</dbReference>
<keyword evidence="15" id="KW-1185">Reference proteome</keyword>
<keyword evidence="4" id="KW-0808">Transferase</keyword>
<dbReference type="InterPro" id="IPR045116">
    <property type="entry name" value="Clp1/Grc3"/>
</dbReference>
<sequence>MRGTNSSDPGLVLRSTRRISRRSSGSEWSARVFTRRRCGIRTASRSGVRRSLCTMKQRPQGSWPGASKRPWPGQARSALPEPRKAAVECLEPPPSTSEAEEQNHELATLLVEDGMCVSVLQPGQKLAFYGKCSLSCLYGSVQVLGHTVSRNQTTYELYSPNTHSPLTIEGLLNKKSSKTRKEVRMEARAAMRGCLSLDCRRAVMKSFKSSSSILLLERIEDAATNFILSHPDFTAIFSTKGKESPSPSFENAVLHSIGIENQDPDTGIRMPDEWISSVQQLTHACIEEDHGCPVILVCGPKNVGKSTFNRYLINQLLNHISSVGYLECDIGQTEFTPPGCLSLLNITKPVLGPPFTQQRDAQKMVFFGETSCEQEMERFVESVKYVIASYKRDQPLIINTMGWVKGFGLLLLIDLIRLLSPSHIVQVTAKGSDDMEPLTQNYIENSPGFLTKNSSQCRSREKRPDFSDDEDQDYIQSPFSKHSVGHHLLAIESDFPGVGETGSVRCHGGILRDLAMLGYLSRLQQFDPVQVIPLNSLVPYEVPFSAVALRVIHSDVAPSHIMYCVNASWVGLCYILDDVNSEDDGPVILSQTPVCDCLGFGFVRGINMEKKVYHILTPVLPKTLRLVNCLLVGNISIPHAVFKNQRGIKGELPYLTAEYNFNIYGAGKMRIHKKLKRREHLQDRNKNPQR</sequence>
<gene>
    <name evidence="14" type="primary">NOL9</name>
</gene>
<feature type="region of interest" description="Disordered" evidence="10">
    <location>
        <begin position="1"/>
        <end position="26"/>
    </location>
</feature>
<comment type="subcellular location">
    <subcellularLocation>
        <location evidence="1">Nucleus</location>
        <location evidence="1">Nucleolus</location>
    </subcellularLocation>
</comment>
<reference evidence="14" key="1">
    <citation type="submission" date="2025-08" db="UniProtKB">
        <authorList>
            <consortium name="Ensembl"/>
        </authorList>
    </citation>
    <scope>IDENTIFICATION</scope>
</reference>
<evidence type="ECO:0000256" key="2">
    <source>
        <dbReference type="ARBA" id="ARBA00011003"/>
    </source>
</evidence>
<evidence type="ECO:0000256" key="6">
    <source>
        <dbReference type="ARBA" id="ARBA00022777"/>
    </source>
</evidence>
<dbReference type="InterPro" id="IPR057570">
    <property type="entry name" value="NOL9_C"/>
</dbReference>
<evidence type="ECO:0000256" key="4">
    <source>
        <dbReference type="ARBA" id="ARBA00022679"/>
    </source>
</evidence>
<dbReference type="Proteomes" id="UP000694569">
    <property type="component" value="Unplaced"/>
</dbReference>
<evidence type="ECO:0000256" key="1">
    <source>
        <dbReference type="ARBA" id="ARBA00004604"/>
    </source>
</evidence>